<name>A0A8H7ZRE9_9FUNG</name>
<comment type="caution">
    <text evidence="12">The sequence shown here is derived from an EMBL/GenBank/DDBJ whole genome shotgun (WGS) entry which is preliminary data.</text>
</comment>
<evidence type="ECO:0000313" key="12">
    <source>
        <dbReference type="EMBL" id="KAG5457713.1"/>
    </source>
</evidence>
<dbReference type="PROSITE" id="PS50016">
    <property type="entry name" value="ZF_PHD_2"/>
    <property type="match status" value="1"/>
</dbReference>
<proteinExistence type="predicted"/>
<comment type="subcellular location">
    <subcellularLocation>
        <location evidence="1">Nucleus</location>
    </subcellularLocation>
</comment>
<dbReference type="PROSITE" id="PS01359">
    <property type="entry name" value="ZF_PHD_1"/>
    <property type="match status" value="1"/>
</dbReference>
<keyword evidence="3" id="KW-0677">Repeat</keyword>
<evidence type="ECO:0000256" key="1">
    <source>
        <dbReference type="ARBA" id="ARBA00004123"/>
    </source>
</evidence>
<dbReference type="Proteomes" id="UP000673691">
    <property type="component" value="Unassembled WGS sequence"/>
</dbReference>
<reference evidence="12 13" key="1">
    <citation type="journal article" name="Sci. Rep.">
        <title>Genome-scale phylogenetic analyses confirm Olpidium as the closest living zoosporic fungus to the non-flagellated, terrestrial fungi.</title>
        <authorList>
            <person name="Chang Y."/>
            <person name="Rochon D."/>
            <person name="Sekimoto S."/>
            <person name="Wang Y."/>
            <person name="Chovatia M."/>
            <person name="Sandor L."/>
            <person name="Salamov A."/>
            <person name="Grigoriev I.V."/>
            <person name="Stajich J.E."/>
            <person name="Spatafora J.W."/>
        </authorList>
    </citation>
    <scope>NUCLEOTIDE SEQUENCE [LARGE SCALE GENOMIC DNA]</scope>
    <source>
        <strain evidence="12">S191</strain>
    </source>
</reference>
<dbReference type="SMART" id="SM00249">
    <property type="entry name" value="PHD"/>
    <property type="match status" value="2"/>
</dbReference>
<evidence type="ECO:0000256" key="2">
    <source>
        <dbReference type="ARBA" id="ARBA00022723"/>
    </source>
</evidence>
<accession>A0A8H7ZRE9</accession>
<evidence type="ECO:0000313" key="13">
    <source>
        <dbReference type="Proteomes" id="UP000673691"/>
    </source>
</evidence>
<dbReference type="InterPro" id="IPR013083">
    <property type="entry name" value="Znf_RING/FYVE/PHD"/>
</dbReference>
<protein>
    <recommendedName>
        <fullName evidence="11">PHD-type domain-containing protein</fullName>
    </recommendedName>
</protein>
<keyword evidence="5" id="KW-0862">Zinc</keyword>
<evidence type="ECO:0000256" key="4">
    <source>
        <dbReference type="ARBA" id="ARBA00022771"/>
    </source>
</evidence>
<evidence type="ECO:0000256" key="7">
    <source>
        <dbReference type="ARBA" id="ARBA00023163"/>
    </source>
</evidence>
<dbReference type="InterPro" id="IPR019786">
    <property type="entry name" value="Zinc_finger_PHD-type_CS"/>
</dbReference>
<keyword evidence="7" id="KW-0804">Transcription</keyword>
<evidence type="ECO:0000256" key="10">
    <source>
        <dbReference type="SAM" id="MobiDB-lite"/>
    </source>
</evidence>
<dbReference type="Pfam" id="PF00628">
    <property type="entry name" value="PHD"/>
    <property type="match status" value="1"/>
</dbReference>
<dbReference type="GO" id="GO:0008270">
    <property type="term" value="F:zinc ion binding"/>
    <property type="evidence" value="ECO:0007669"/>
    <property type="project" value="UniProtKB-KW"/>
</dbReference>
<dbReference type="InterPro" id="IPR011011">
    <property type="entry name" value="Znf_FYVE_PHD"/>
</dbReference>
<dbReference type="EMBL" id="JAEFCI010009611">
    <property type="protein sequence ID" value="KAG5457713.1"/>
    <property type="molecule type" value="Genomic_DNA"/>
</dbReference>
<dbReference type="InterPro" id="IPR019787">
    <property type="entry name" value="Znf_PHD-finger"/>
</dbReference>
<evidence type="ECO:0000256" key="6">
    <source>
        <dbReference type="ARBA" id="ARBA00023015"/>
    </source>
</evidence>
<feature type="compositionally biased region" description="Basic residues" evidence="10">
    <location>
        <begin position="293"/>
        <end position="307"/>
    </location>
</feature>
<keyword evidence="2" id="KW-0479">Metal-binding</keyword>
<keyword evidence="8" id="KW-0539">Nucleus</keyword>
<evidence type="ECO:0000259" key="11">
    <source>
        <dbReference type="PROSITE" id="PS50016"/>
    </source>
</evidence>
<gene>
    <name evidence="12" type="ORF">BJ554DRAFT_2204</name>
</gene>
<evidence type="ECO:0000256" key="5">
    <source>
        <dbReference type="ARBA" id="ARBA00022833"/>
    </source>
</evidence>
<dbReference type="PANTHER" id="PTHR45888">
    <property type="entry name" value="HL01030P-RELATED"/>
    <property type="match status" value="1"/>
</dbReference>
<evidence type="ECO:0000256" key="8">
    <source>
        <dbReference type="ARBA" id="ARBA00023242"/>
    </source>
</evidence>
<evidence type="ECO:0000256" key="9">
    <source>
        <dbReference type="PROSITE-ProRule" id="PRU00146"/>
    </source>
</evidence>
<dbReference type="PANTHER" id="PTHR45888:SF4">
    <property type="entry name" value="PHD FINGER PROTEIN 10"/>
    <property type="match status" value="1"/>
</dbReference>
<feature type="domain" description="PHD-type" evidence="11">
    <location>
        <begin position="131"/>
        <end position="181"/>
    </location>
</feature>
<organism evidence="12 13">
    <name type="scientific">Olpidium bornovanus</name>
    <dbReference type="NCBI Taxonomy" id="278681"/>
    <lineage>
        <taxon>Eukaryota</taxon>
        <taxon>Fungi</taxon>
        <taxon>Fungi incertae sedis</taxon>
        <taxon>Olpidiomycota</taxon>
        <taxon>Olpidiomycotina</taxon>
        <taxon>Olpidiomycetes</taxon>
        <taxon>Olpidiales</taxon>
        <taxon>Olpidiaceae</taxon>
        <taxon>Olpidium</taxon>
    </lineage>
</organism>
<sequence>MEATKPSVPFLLIDSADDVCYAGDICICGSRGRARTDRLVFCSQCGEAYHEYCAAGITVDEVFFDKALCADAVADAAREDAAAPAPVGPPSGAAAAAAAAAAAGPTGGPLHAPAGRRLSIAKPSSWRCFNCLFCELCQEAEPECDLLVCDKCERGFHIQCVSPSLESVPKGRYLCEDCAQCTMCGSRAPGTTAKAVWKRNYELCSTCYGRERRKRQADNKAKLAECGEDEPSPKKCKRAKKVTSASGIFPAPRDSPDAEDAAAAAEEDLPEAAWGAEHREVGIRRSESDGKRRAQGRPKKKSARRTIRTSPAGTAALPKSPSPESPATALSRAPPDAASGRELSVESGTAGVSTASTSTAGSESAKVELAGRQLEMDSEADVRYRQHETAPASAPQGWVLCCGFPVIVDWRVVG</sequence>
<feature type="region of interest" description="Disordered" evidence="10">
    <location>
        <begin position="226"/>
        <end position="368"/>
    </location>
</feature>
<keyword evidence="13" id="KW-1185">Reference proteome</keyword>
<dbReference type="InterPro" id="IPR001965">
    <property type="entry name" value="Znf_PHD"/>
</dbReference>
<dbReference type="SUPFAM" id="SSF57903">
    <property type="entry name" value="FYVE/PHD zinc finger"/>
    <property type="match status" value="2"/>
</dbReference>
<dbReference type="OrthoDB" id="787137at2759"/>
<feature type="compositionally biased region" description="Acidic residues" evidence="10">
    <location>
        <begin position="257"/>
        <end position="270"/>
    </location>
</feature>
<keyword evidence="4 9" id="KW-0863">Zinc-finger</keyword>
<evidence type="ECO:0000256" key="3">
    <source>
        <dbReference type="ARBA" id="ARBA00022737"/>
    </source>
</evidence>
<feature type="compositionally biased region" description="Basic and acidic residues" evidence="10">
    <location>
        <begin position="276"/>
        <end position="292"/>
    </location>
</feature>
<keyword evidence="6" id="KW-0805">Transcription regulation</keyword>
<dbReference type="Gene3D" id="3.30.40.10">
    <property type="entry name" value="Zinc/RING finger domain, C3HC4 (zinc finger)"/>
    <property type="match status" value="2"/>
</dbReference>
<feature type="compositionally biased region" description="Low complexity" evidence="10">
    <location>
        <begin position="346"/>
        <end position="364"/>
    </location>
</feature>
<dbReference type="AlphaFoldDB" id="A0A8H7ZRE9"/>
<dbReference type="GO" id="GO:0005634">
    <property type="term" value="C:nucleus"/>
    <property type="evidence" value="ECO:0007669"/>
    <property type="project" value="UniProtKB-SubCell"/>
</dbReference>